<sequence length="193" mass="21238">MREGDTEENNSRALATPSTQFRCLGKIHLFPSLDFAKDGLSVRKEGSLCKEGKASVQVEKGGGQDMGTRRLQASNRNRFKQPILYPFHRTFSSPSLLSLPAELVGVPLPRSSVIPFPLEPVPLALVSIGRSHFCLLRRLFLIEDSRILVFVFLVMDLEEGLENVVRCLGSVSDQGVVTHITGGNFAQSSITIK</sequence>
<evidence type="ECO:0000313" key="1">
    <source>
        <dbReference type="EMBL" id="KAH0778702.1"/>
    </source>
</evidence>
<dbReference type="Proteomes" id="UP000826656">
    <property type="component" value="Unassembled WGS sequence"/>
</dbReference>
<keyword evidence="2" id="KW-1185">Reference proteome</keyword>
<dbReference type="EMBL" id="JAIVGD010000002">
    <property type="protein sequence ID" value="KAH0778702.1"/>
    <property type="molecule type" value="Genomic_DNA"/>
</dbReference>
<accession>A0ABQ7WD81</accession>
<proteinExistence type="predicted"/>
<comment type="caution">
    <text evidence="1">The sequence shown here is derived from an EMBL/GenBank/DDBJ whole genome shotgun (WGS) entry which is preliminary data.</text>
</comment>
<name>A0ABQ7WD81_SOLTU</name>
<gene>
    <name evidence="1" type="ORF">KY290_005129</name>
</gene>
<evidence type="ECO:0000313" key="2">
    <source>
        <dbReference type="Proteomes" id="UP000826656"/>
    </source>
</evidence>
<organism evidence="1 2">
    <name type="scientific">Solanum tuberosum</name>
    <name type="common">Potato</name>
    <dbReference type="NCBI Taxonomy" id="4113"/>
    <lineage>
        <taxon>Eukaryota</taxon>
        <taxon>Viridiplantae</taxon>
        <taxon>Streptophyta</taxon>
        <taxon>Embryophyta</taxon>
        <taxon>Tracheophyta</taxon>
        <taxon>Spermatophyta</taxon>
        <taxon>Magnoliopsida</taxon>
        <taxon>eudicotyledons</taxon>
        <taxon>Gunneridae</taxon>
        <taxon>Pentapetalae</taxon>
        <taxon>asterids</taxon>
        <taxon>lamiids</taxon>
        <taxon>Solanales</taxon>
        <taxon>Solanaceae</taxon>
        <taxon>Solanoideae</taxon>
        <taxon>Solaneae</taxon>
        <taxon>Solanum</taxon>
    </lineage>
</organism>
<reference evidence="1 2" key="1">
    <citation type="journal article" date="2021" name="bioRxiv">
        <title>Chromosome-scale and haplotype-resolved genome assembly of a tetraploid potato cultivar.</title>
        <authorList>
            <person name="Sun H."/>
            <person name="Jiao W.-B."/>
            <person name="Krause K."/>
            <person name="Campoy J.A."/>
            <person name="Goel M."/>
            <person name="Folz-Donahue K."/>
            <person name="Kukat C."/>
            <person name="Huettel B."/>
            <person name="Schneeberger K."/>
        </authorList>
    </citation>
    <scope>NUCLEOTIDE SEQUENCE [LARGE SCALE GENOMIC DNA]</scope>
    <source>
        <strain evidence="1">SolTubOtavaFocal</strain>
        <tissue evidence="1">Leaves</tissue>
    </source>
</reference>
<protein>
    <submittedName>
        <fullName evidence="1">Uncharacterized protein</fullName>
    </submittedName>
</protein>